<name>A0ABD2PV75_9PLAT</name>
<protein>
    <submittedName>
        <fullName evidence="1">Uncharacterized protein</fullName>
    </submittedName>
</protein>
<feature type="non-terminal residue" evidence="1">
    <location>
        <position position="1"/>
    </location>
</feature>
<gene>
    <name evidence="1" type="ORF">Ciccas_011754</name>
</gene>
<proteinExistence type="predicted"/>
<dbReference type="AlphaFoldDB" id="A0ABD2PV75"/>
<comment type="caution">
    <text evidence="1">The sequence shown here is derived from an EMBL/GenBank/DDBJ whole genome shotgun (WGS) entry which is preliminary data.</text>
</comment>
<evidence type="ECO:0000313" key="1">
    <source>
        <dbReference type="EMBL" id="KAL3309696.1"/>
    </source>
</evidence>
<keyword evidence="2" id="KW-1185">Reference proteome</keyword>
<accession>A0ABD2PV75</accession>
<evidence type="ECO:0000313" key="2">
    <source>
        <dbReference type="Proteomes" id="UP001626550"/>
    </source>
</evidence>
<sequence>VTAVPAPAFAFGAAQATKPAFSFGSAAVTTSTPAFGAAAATPKHSFIGNGNLTNNGSLNQSAIFTPKNDPKPMGLFSSIAASTLTTTPNTSFNFGTQPQQSGYNFGENKPTFGSFPAAPASAFTFGQSKIGTSSPAFGSTVPNGFGVRSPMFGSAQNVFGSSDGGNAFSVATNDARRKVLPRRRR</sequence>
<reference evidence="1 2" key="1">
    <citation type="submission" date="2024-11" db="EMBL/GenBank/DDBJ databases">
        <title>Adaptive evolution of stress response genes in parasites aligns with host niche diversity.</title>
        <authorList>
            <person name="Hahn C."/>
            <person name="Resl P."/>
        </authorList>
    </citation>
    <scope>NUCLEOTIDE SEQUENCE [LARGE SCALE GENOMIC DNA]</scope>
    <source>
        <strain evidence="1">EGGRZ-B1_66</strain>
        <tissue evidence="1">Body</tissue>
    </source>
</reference>
<dbReference type="EMBL" id="JBJKFK010003631">
    <property type="protein sequence ID" value="KAL3309696.1"/>
    <property type="molecule type" value="Genomic_DNA"/>
</dbReference>
<dbReference type="Proteomes" id="UP001626550">
    <property type="component" value="Unassembled WGS sequence"/>
</dbReference>
<organism evidence="1 2">
    <name type="scientific">Cichlidogyrus casuarinus</name>
    <dbReference type="NCBI Taxonomy" id="1844966"/>
    <lineage>
        <taxon>Eukaryota</taxon>
        <taxon>Metazoa</taxon>
        <taxon>Spiralia</taxon>
        <taxon>Lophotrochozoa</taxon>
        <taxon>Platyhelminthes</taxon>
        <taxon>Monogenea</taxon>
        <taxon>Monopisthocotylea</taxon>
        <taxon>Dactylogyridea</taxon>
        <taxon>Ancyrocephalidae</taxon>
        <taxon>Cichlidogyrus</taxon>
    </lineage>
</organism>